<evidence type="ECO:0000313" key="1">
    <source>
        <dbReference type="EMBL" id="KAI0083492.1"/>
    </source>
</evidence>
<accession>A0ACB8TNG0</accession>
<keyword evidence="2" id="KW-1185">Reference proteome</keyword>
<comment type="caution">
    <text evidence="1">The sequence shown here is derived from an EMBL/GenBank/DDBJ whole genome shotgun (WGS) entry which is preliminary data.</text>
</comment>
<sequence length="75" mass="8446">MKIVCLSISFIIPTSHCCPPATQRKSYPWYTPGSATQSSHRSHYHGKDLVSHVRSFVGVYGRLYSNACLSLSWSR</sequence>
<organism evidence="1 2">
    <name type="scientific">Irpex rosettiformis</name>
    <dbReference type="NCBI Taxonomy" id="378272"/>
    <lineage>
        <taxon>Eukaryota</taxon>
        <taxon>Fungi</taxon>
        <taxon>Dikarya</taxon>
        <taxon>Basidiomycota</taxon>
        <taxon>Agaricomycotina</taxon>
        <taxon>Agaricomycetes</taxon>
        <taxon>Polyporales</taxon>
        <taxon>Irpicaceae</taxon>
        <taxon>Irpex</taxon>
    </lineage>
</organism>
<dbReference type="Proteomes" id="UP001055072">
    <property type="component" value="Unassembled WGS sequence"/>
</dbReference>
<protein>
    <submittedName>
        <fullName evidence="1">Uncharacterized protein</fullName>
    </submittedName>
</protein>
<reference evidence="1" key="1">
    <citation type="journal article" date="2021" name="Environ. Microbiol.">
        <title>Gene family expansions and transcriptome signatures uncover fungal adaptations to wood decay.</title>
        <authorList>
            <person name="Hage H."/>
            <person name="Miyauchi S."/>
            <person name="Viragh M."/>
            <person name="Drula E."/>
            <person name="Min B."/>
            <person name="Chaduli D."/>
            <person name="Navarro D."/>
            <person name="Favel A."/>
            <person name="Norest M."/>
            <person name="Lesage-Meessen L."/>
            <person name="Balint B."/>
            <person name="Merenyi Z."/>
            <person name="de Eugenio L."/>
            <person name="Morin E."/>
            <person name="Martinez A.T."/>
            <person name="Baldrian P."/>
            <person name="Stursova M."/>
            <person name="Martinez M.J."/>
            <person name="Novotny C."/>
            <person name="Magnuson J.K."/>
            <person name="Spatafora J.W."/>
            <person name="Maurice S."/>
            <person name="Pangilinan J."/>
            <person name="Andreopoulos W."/>
            <person name="LaButti K."/>
            <person name="Hundley H."/>
            <person name="Na H."/>
            <person name="Kuo A."/>
            <person name="Barry K."/>
            <person name="Lipzen A."/>
            <person name="Henrissat B."/>
            <person name="Riley R."/>
            <person name="Ahrendt S."/>
            <person name="Nagy L.G."/>
            <person name="Grigoriev I.V."/>
            <person name="Martin F."/>
            <person name="Rosso M.N."/>
        </authorList>
    </citation>
    <scope>NUCLEOTIDE SEQUENCE</scope>
    <source>
        <strain evidence="1">CBS 384.51</strain>
    </source>
</reference>
<proteinExistence type="predicted"/>
<evidence type="ECO:0000313" key="2">
    <source>
        <dbReference type="Proteomes" id="UP001055072"/>
    </source>
</evidence>
<name>A0ACB8TNG0_9APHY</name>
<dbReference type="EMBL" id="MU274963">
    <property type="protein sequence ID" value="KAI0083492.1"/>
    <property type="molecule type" value="Genomic_DNA"/>
</dbReference>
<gene>
    <name evidence="1" type="ORF">BDY19DRAFT_978222</name>
</gene>